<dbReference type="Gene3D" id="3.30.310.50">
    <property type="entry name" value="Alpha-D-phosphohexomutase, C-terminal domain"/>
    <property type="match status" value="1"/>
</dbReference>
<keyword evidence="2 9" id="KW-0597">Phosphoprotein</keyword>
<feature type="domain" description="Alpha-D-phosphohexomutase alpha/beta/alpha" evidence="11">
    <location>
        <begin position="2"/>
        <end position="140"/>
    </location>
</feature>
<dbReference type="GO" id="GO:0004615">
    <property type="term" value="F:phosphomannomutase activity"/>
    <property type="evidence" value="ECO:0007669"/>
    <property type="project" value="TreeGrafter"/>
</dbReference>
<proteinExistence type="inferred from homology"/>
<gene>
    <name evidence="9" type="primary">glmM</name>
    <name evidence="14" type="ORF">HMPREF9628_01215</name>
</gene>
<dbReference type="InterPro" id="IPR005846">
    <property type="entry name" value="A-D-PHexomutase_a/b/a-III"/>
</dbReference>
<dbReference type="PANTHER" id="PTHR42946">
    <property type="entry name" value="PHOSPHOHEXOSE MUTASE"/>
    <property type="match status" value="1"/>
</dbReference>
<dbReference type="Pfam" id="PF02879">
    <property type="entry name" value="PGM_PMM_II"/>
    <property type="match status" value="1"/>
</dbReference>
<dbReference type="GO" id="GO:0009252">
    <property type="term" value="P:peptidoglycan biosynthetic process"/>
    <property type="evidence" value="ECO:0007669"/>
    <property type="project" value="TreeGrafter"/>
</dbReference>
<evidence type="ECO:0000256" key="4">
    <source>
        <dbReference type="ARBA" id="ARBA00022842"/>
    </source>
</evidence>
<dbReference type="AlphaFoldDB" id="G9XB48"/>
<dbReference type="SUPFAM" id="SSF55957">
    <property type="entry name" value="Phosphoglucomutase, C-terminal domain"/>
    <property type="match status" value="1"/>
</dbReference>
<keyword evidence="4 9" id="KW-0460">Magnesium</keyword>
<organism evidence="14 15">
    <name type="scientific">Peptoanaerobacter stomatis</name>
    <dbReference type="NCBI Taxonomy" id="796937"/>
    <lineage>
        <taxon>Bacteria</taxon>
        <taxon>Bacillati</taxon>
        <taxon>Bacillota</taxon>
        <taxon>Clostridia</taxon>
        <taxon>Peptostreptococcales</taxon>
        <taxon>Filifactoraceae</taxon>
        <taxon>Peptoanaerobacter</taxon>
    </lineage>
</organism>
<dbReference type="PANTHER" id="PTHR42946:SF1">
    <property type="entry name" value="PHOSPHOGLUCOMUTASE (ALPHA-D-GLUCOSE-1,6-BISPHOSPHATE-DEPENDENT)"/>
    <property type="match status" value="1"/>
</dbReference>
<dbReference type="PATRIC" id="fig|796940.3.peg.497"/>
<evidence type="ECO:0000256" key="8">
    <source>
        <dbReference type="ARBA" id="ARBA00068193"/>
    </source>
</evidence>
<dbReference type="PRINTS" id="PR00509">
    <property type="entry name" value="PGMPMM"/>
</dbReference>
<dbReference type="GO" id="GO:0005829">
    <property type="term" value="C:cytosol"/>
    <property type="evidence" value="ECO:0007669"/>
    <property type="project" value="TreeGrafter"/>
</dbReference>
<evidence type="ECO:0000256" key="5">
    <source>
        <dbReference type="ARBA" id="ARBA00023235"/>
    </source>
</evidence>
<keyword evidence="5 9" id="KW-0413">Isomerase</keyword>
<reference evidence="14 15" key="1">
    <citation type="submission" date="2011-08" db="EMBL/GenBank/DDBJ databases">
        <title>The Genome Sequence of Eubacteriaceae bacterium CM5.</title>
        <authorList>
            <consortium name="The Broad Institute Genome Sequencing Platform"/>
            <person name="Earl A."/>
            <person name="Ward D."/>
            <person name="Feldgarden M."/>
            <person name="Gevers D."/>
            <person name="Sizova M."/>
            <person name="Hazen A."/>
            <person name="Epstein S."/>
            <person name="Young S.K."/>
            <person name="Zeng Q."/>
            <person name="Gargeya S."/>
            <person name="Fitzgerald M."/>
            <person name="Haas B."/>
            <person name="Abouelleil A."/>
            <person name="Alvarado L."/>
            <person name="Arachchi H.M."/>
            <person name="Berlin A."/>
            <person name="Brown A."/>
            <person name="Chapman S.B."/>
            <person name="Chen Z."/>
            <person name="Dunbar C."/>
            <person name="Freedman E."/>
            <person name="Gearin G."/>
            <person name="Gellesch M."/>
            <person name="Goldberg J."/>
            <person name="Griggs A."/>
            <person name="Gujja S."/>
            <person name="Heiman D."/>
            <person name="Howarth C."/>
            <person name="Larson L."/>
            <person name="Lui A."/>
            <person name="MacDonald P.J.P."/>
            <person name="Montmayeur A."/>
            <person name="Murphy C."/>
            <person name="Neiman D."/>
            <person name="Pearson M."/>
            <person name="Priest M."/>
            <person name="Roberts A."/>
            <person name="Saif S."/>
            <person name="Shea T."/>
            <person name="Shenoy N."/>
            <person name="Sisk P."/>
            <person name="Stolte C."/>
            <person name="Sykes S."/>
            <person name="Wortman J."/>
            <person name="Nusbaum C."/>
            <person name="Birren B."/>
        </authorList>
    </citation>
    <scope>NUCLEOTIDE SEQUENCE [LARGE SCALE GENOMIC DNA]</scope>
    <source>
        <strain evidence="14 15">CM5</strain>
    </source>
</reference>
<feature type="binding site" evidence="9">
    <location>
        <position position="249"/>
    </location>
    <ligand>
        <name>Mg(2+)</name>
        <dbReference type="ChEBI" id="CHEBI:18420"/>
    </ligand>
</feature>
<evidence type="ECO:0000256" key="7">
    <source>
        <dbReference type="ARBA" id="ARBA00066330"/>
    </source>
</evidence>
<comment type="function">
    <text evidence="9">Catalyzes the conversion of glucosamine-6-phosphate to glucosamine-1-phosphate.</text>
</comment>
<feature type="domain" description="Alpha-D-phosphohexomutase C-terminal" evidence="10">
    <location>
        <begin position="380"/>
        <end position="448"/>
    </location>
</feature>
<evidence type="ECO:0000313" key="14">
    <source>
        <dbReference type="EMBL" id="EHL19882.1"/>
    </source>
</evidence>
<dbReference type="GO" id="GO:0000287">
    <property type="term" value="F:magnesium ion binding"/>
    <property type="evidence" value="ECO:0007669"/>
    <property type="project" value="UniProtKB-UniRule"/>
</dbReference>
<dbReference type="HOGENOM" id="CLU_016950_7_0_9"/>
<feature type="binding site" description="via phosphate group" evidence="9">
    <location>
        <position position="104"/>
    </location>
    <ligand>
        <name>Mg(2+)</name>
        <dbReference type="ChEBI" id="CHEBI:18420"/>
    </ligand>
</feature>
<feature type="domain" description="Alpha-D-phosphohexomutase alpha/beta/alpha" evidence="13">
    <location>
        <begin position="264"/>
        <end position="374"/>
    </location>
</feature>
<evidence type="ECO:0000259" key="13">
    <source>
        <dbReference type="Pfam" id="PF02880"/>
    </source>
</evidence>
<dbReference type="InterPro" id="IPR005843">
    <property type="entry name" value="A-D-PHexomutase_C"/>
</dbReference>
<protein>
    <recommendedName>
        <fullName evidence="8 9">Phosphoglucosamine mutase</fullName>
        <ecNumber evidence="7 9">5.4.2.10</ecNumber>
    </recommendedName>
</protein>
<dbReference type="RefSeq" id="WP_009529232.1">
    <property type="nucleotide sequence ID" value="NZ_JH414604.1"/>
</dbReference>
<feature type="active site" description="Phosphoserine intermediate" evidence="9">
    <location>
        <position position="104"/>
    </location>
</feature>
<dbReference type="InterPro" id="IPR005844">
    <property type="entry name" value="A-D-PHexomutase_a/b/a-I"/>
</dbReference>
<feature type="domain" description="Alpha-D-phosphohexomutase alpha/beta/alpha" evidence="12">
    <location>
        <begin position="164"/>
        <end position="260"/>
    </location>
</feature>
<evidence type="ECO:0000256" key="2">
    <source>
        <dbReference type="ARBA" id="ARBA00022553"/>
    </source>
</evidence>
<dbReference type="HAMAP" id="MF_01554_B">
    <property type="entry name" value="GlmM_B"/>
    <property type="match status" value="1"/>
</dbReference>
<comment type="caution">
    <text evidence="14">The sequence shown here is derived from an EMBL/GenBank/DDBJ whole genome shotgun (WGS) entry which is preliminary data.</text>
</comment>
<dbReference type="Gene3D" id="3.40.120.10">
    <property type="entry name" value="Alpha-D-Glucose-1,6-Bisphosphate, subunit A, domain 3"/>
    <property type="match status" value="3"/>
</dbReference>
<comment type="cofactor">
    <cofactor evidence="9">
        <name>Mg(2+)</name>
        <dbReference type="ChEBI" id="CHEBI:18420"/>
    </cofactor>
    <text evidence="9">Binds 1 Mg(2+) ion per subunit.</text>
</comment>
<evidence type="ECO:0000256" key="6">
    <source>
        <dbReference type="ARBA" id="ARBA00050364"/>
    </source>
</evidence>
<sequence>MRKYFGTDGVRGIANEELTPTLAYKLARAGGYIISKYSHHDGQKPLAIIGTDTRISKDTLKYALMAGFTSVGIDVIDAGIVPTPAVAYLTRFFKADIGTVISASHNPMEYNGIKFFNSQGFKLADAIEEEIEDLIEQMENKKDIINSPTHNAIGRLVKRENPKEAYIDFLQKTVNTDLKGLKVVLDTSNGAAYKIAPEVFKRLKATVHTIADKPNGLNINWDCGSTHPQNLQKAVLQQKADIGLAYDGDSDRLIAVDEKGEIVDGDKIMLICAKHLKEQDKLKDNKLVVTVMSNLGLHISAKQNDIDLSITGVGDRYVLEEMLKCGYSIGGEQSGHIIFLDYNTTGDGILSSLILSSILKQSKKKMSELAKIMDIYPQVLVNAKVDNKFKQTYMEIPEIAQKIKQIEEDMAQEGRVLIRPSGTEPLVRVMIEGKDEDKITTMANELAQLISEKCK</sequence>
<dbReference type="Pfam" id="PF02878">
    <property type="entry name" value="PGM_PMM_I"/>
    <property type="match status" value="1"/>
</dbReference>
<dbReference type="EMBL" id="AFZG01000014">
    <property type="protein sequence ID" value="EHL19882.1"/>
    <property type="molecule type" value="Genomic_DNA"/>
</dbReference>
<dbReference type="CDD" id="cd05802">
    <property type="entry name" value="GlmM"/>
    <property type="match status" value="1"/>
</dbReference>
<dbReference type="SUPFAM" id="SSF53738">
    <property type="entry name" value="Phosphoglucomutase, first 3 domains"/>
    <property type="match status" value="3"/>
</dbReference>
<comment type="similarity">
    <text evidence="1 9">Belongs to the phosphohexose mutase family.</text>
</comment>
<dbReference type="EC" id="5.4.2.10" evidence="7 9"/>
<dbReference type="NCBIfam" id="NF008139">
    <property type="entry name" value="PRK10887.1"/>
    <property type="match status" value="1"/>
</dbReference>
<dbReference type="STRING" id="796937.HMPREF9630_01284"/>
<dbReference type="FunFam" id="3.30.310.50:FF:000001">
    <property type="entry name" value="Phosphoglucosamine mutase"/>
    <property type="match status" value="1"/>
</dbReference>
<dbReference type="FunFam" id="3.40.120.10:FF:000002">
    <property type="entry name" value="Phosphoglucosamine mutase"/>
    <property type="match status" value="1"/>
</dbReference>
<accession>G9XB48</accession>
<dbReference type="InterPro" id="IPR016055">
    <property type="entry name" value="A-D-PHexomutase_a/b/a-I/II/III"/>
</dbReference>
<dbReference type="InterPro" id="IPR050060">
    <property type="entry name" value="Phosphoglucosamine_mutase"/>
</dbReference>
<dbReference type="GO" id="GO:0005975">
    <property type="term" value="P:carbohydrate metabolic process"/>
    <property type="evidence" value="ECO:0007669"/>
    <property type="project" value="InterPro"/>
</dbReference>
<evidence type="ECO:0000259" key="10">
    <source>
        <dbReference type="Pfam" id="PF00408"/>
    </source>
</evidence>
<dbReference type="Proteomes" id="UP000003379">
    <property type="component" value="Unassembled WGS sequence"/>
</dbReference>
<name>G9XB48_9FIRM</name>
<dbReference type="InterPro" id="IPR036900">
    <property type="entry name" value="A-D-PHexomutase_C_sf"/>
</dbReference>
<comment type="PTM">
    <text evidence="9">Activated by phosphorylation.</text>
</comment>
<evidence type="ECO:0000313" key="15">
    <source>
        <dbReference type="Proteomes" id="UP000003379"/>
    </source>
</evidence>
<evidence type="ECO:0000259" key="11">
    <source>
        <dbReference type="Pfam" id="PF02878"/>
    </source>
</evidence>
<dbReference type="Pfam" id="PF00408">
    <property type="entry name" value="PGM_PMM_IV"/>
    <property type="match status" value="1"/>
</dbReference>
<keyword evidence="3 9" id="KW-0479">Metal-binding</keyword>
<feature type="binding site" evidence="9">
    <location>
        <position position="251"/>
    </location>
    <ligand>
        <name>Mg(2+)</name>
        <dbReference type="ChEBI" id="CHEBI:18420"/>
    </ligand>
</feature>
<evidence type="ECO:0000256" key="3">
    <source>
        <dbReference type="ARBA" id="ARBA00022723"/>
    </source>
</evidence>
<dbReference type="InterPro" id="IPR005841">
    <property type="entry name" value="Alpha-D-phosphohexomutase_SF"/>
</dbReference>
<feature type="modified residue" description="Phosphoserine" evidence="9">
    <location>
        <position position="104"/>
    </location>
</feature>
<dbReference type="GO" id="GO:0008966">
    <property type="term" value="F:phosphoglucosamine mutase activity"/>
    <property type="evidence" value="ECO:0007669"/>
    <property type="project" value="UniProtKB-UniRule"/>
</dbReference>
<dbReference type="Pfam" id="PF02880">
    <property type="entry name" value="PGM_PMM_III"/>
    <property type="match status" value="1"/>
</dbReference>
<evidence type="ECO:0000259" key="12">
    <source>
        <dbReference type="Pfam" id="PF02879"/>
    </source>
</evidence>
<feature type="binding site" evidence="9">
    <location>
        <position position="247"/>
    </location>
    <ligand>
        <name>Mg(2+)</name>
        <dbReference type="ChEBI" id="CHEBI:18420"/>
    </ligand>
</feature>
<dbReference type="FunFam" id="3.40.120.10:FF:000001">
    <property type="entry name" value="Phosphoglucosamine mutase"/>
    <property type="match status" value="1"/>
</dbReference>
<evidence type="ECO:0000256" key="1">
    <source>
        <dbReference type="ARBA" id="ARBA00010231"/>
    </source>
</evidence>
<dbReference type="InterPro" id="IPR006352">
    <property type="entry name" value="GlmM_bact"/>
</dbReference>
<dbReference type="InterPro" id="IPR005845">
    <property type="entry name" value="A-D-PHexomutase_a/b/a-II"/>
</dbReference>
<dbReference type="GO" id="GO:0006048">
    <property type="term" value="P:UDP-N-acetylglucosamine biosynthetic process"/>
    <property type="evidence" value="ECO:0007669"/>
    <property type="project" value="TreeGrafter"/>
</dbReference>
<dbReference type="NCBIfam" id="TIGR01455">
    <property type="entry name" value="glmM"/>
    <property type="match status" value="1"/>
</dbReference>
<comment type="catalytic activity">
    <reaction evidence="6 9">
        <text>alpha-D-glucosamine 1-phosphate = D-glucosamine 6-phosphate</text>
        <dbReference type="Rhea" id="RHEA:23424"/>
        <dbReference type="ChEBI" id="CHEBI:58516"/>
        <dbReference type="ChEBI" id="CHEBI:58725"/>
        <dbReference type="EC" id="5.4.2.10"/>
    </reaction>
</comment>
<evidence type="ECO:0000256" key="9">
    <source>
        <dbReference type="HAMAP-Rule" id="MF_01554"/>
    </source>
</evidence>